<keyword evidence="1" id="KW-0472">Membrane</keyword>
<sequence>MRMPVQLRIALTLALLVVTVMCCLIAGGLASIGYKLLAALLVISWVVFLRIIGAHFPTLEWGGKSQRPVTGQ</sequence>
<dbReference type="KEGG" id="gms:SOIL9_04300"/>
<dbReference type="Proteomes" id="UP000464178">
    <property type="component" value="Chromosome"/>
</dbReference>
<gene>
    <name evidence="2" type="ORF">SOIL9_04300</name>
</gene>
<evidence type="ECO:0000256" key="1">
    <source>
        <dbReference type="SAM" id="Phobius"/>
    </source>
</evidence>
<evidence type="ECO:0000313" key="3">
    <source>
        <dbReference type="Proteomes" id="UP000464178"/>
    </source>
</evidence>
<proteinExistence type="predicted"/>
<reference evidence="2 3" key="1">
    <citation type="submission" date="2019-05" db="EMBL/GenBank/DDBJ databases">
        <authorList>
            <consortium name="Science for Life Laboratories"/>
        </authorList>
    </citation>
    <scope>NUCLEOTIDE SEQUENCE [LARGE SCALE GENOMIC DNA]</scope>
    <source>
        <strain evidence="2">Soil9</strain>
    </source>
</reference>
<dbReference type="AlphaFoldDB" id="A0A6P2D9I5"/>
<organism evidence="2 3">
    <name type="scientific">Gemmata massiliana</name>
    <dbReference type="NCBI Taxonomy" id="1210884"/>
    <lineage>
        <taxon>Bacteria</taxon>
        <taxon>Pseudomonadati</taxon>
        <taxon>Planctomycetota</taxon>
        <taxon>Planctomycetia</taxon>
        <taxon>Gemmatales</taxon>
        <taxon>Gemmataceae</taxon>
        <taxon>Gemmata</taxon>
    </lineage>
</organism>
<keyword evidence="3" id="KW-1185">Reference proteome</keyword>
<dbReference type="EMBL" id="LR593886">
    <property type="protein sequence ID" value="VTR98011.1"/>
    <property type="molecule type" value="Genomic_DNA"/>
</dbReference>
<accession>A0A6P2D9I5</accession>
<keyword evidence="1" id="KW-0812">Transmembrane</keyword>
<feature type="transmembrane region" description="Helical" evidence="1">
    <location>
        <begin position="36"/>
        <end position="57"/>
    </location>
</feature>
<name>A0A6P2D9I5_9BACT</name>
<feature type="transmembrane region" description="Helical" evidence="1">
    <location>
        <begin position="7"/>
        <end position="30"/>
    </location>
</feature>
<protein>
    <submittedName>
        <fullName evidence="2">Uncharacterized protein</fullName>
    </submittedName>
</protein>
<keyword evidence="1" id="KW-1133">Transmembrane helix</keyword>
<evidence type="ECO:0000313" key="2">
    <source>
        <dbReference type="EMBL" id="VTR98011.1"/>
    </source>
</evidence>